<evidence type="ECO:0000313" key="6">
    <source>
        <dbReference type="EMBL" id="KKC01130.1"/>
    </source>
</evidence>
<dbReference type="EMBL" id="LASW01000004">
    <property type="protein sequence ID" value="KKC01130.1"/>
    <property type="molecule type" value="Genomic_DNA"/>
</dbReference>
<keyword evidence="1" id="KW-0805">Transcription regulation</keyword>
<dbReference type="Gene3D" id="1.10.357.10">
    <property type="entry name" value="Tetracycline Repressor, domain 2"/>
    <property type="match status" value="1"/>
</dbReference>
<accession>A0A0F5N2L2</accession>
<feature type="DNA-binding region" description="H-T-H motif" evidence="4">
    <location>
        <begin position="21"/>
        <end position="40"/>
    </location>
</feature>
<feature type="domain" description="HTH tetR-type" evidence="5">
    <location>
        <begin position="1"/>
        <end position="58"/>
    </location>
</feature>
<keyword evidence="3" id="KW-0804">Transcription</keyword>
<dbReference type="OrthoDB" id="3210235at2"/>
<comment type="caution">
    <text evidence="6">The sequence shown here is derived from an EMBL/GenBank/DDBJ whole genome shotgun (WGS) entry which is preliminary data.</text>
</comment>
<dbReference type="GO" id="GO:0000976">
    <property type="term" value="F:transcription cis-regulatory region binding"/>
    <property type="evidence" value="ECO:0007669"/>
    <property type="project" value="TreeGrafter"/>
</dbReference>
<evidence type="ECO:0000313" key="11">
    <source>
        <dbReference type="Proteomes" id="UP000321797"/>
    </source>
</evidence>
<organism evidence="6 9">
    <name type="scientific">Mycolicibacter arupensis</name>
    <dbReference type="NCBI Taxonomy" id="342002"/>
    <lineage>
        <taxon>Bacteria</taxon>
        <taxon>Bacillati</taxon>
        <taxon>Actinomycetota</taxon>
        <taxon>Actinomycetes</taxon>
        <taxon>Mycobacteriales</taxon>
        <taxon>Mycobacteriaceae</taxon>
        <taxon>Mycolicibacter</taxon>
    </lineage>
</organism>
<evidence type="ECO:0000259" key="5">
    <source>
        <dbReference type="PROSITE" id="PS50977"/>
    </source>
</evidence>
<dbReference type="STRING" id="342002.BST15_08575"/>
<dbReference type="Pfam" id="PF00440">
    <property type="entry name" value="TetR_N"/>
    <property type="match status" value="1"/>
</dbReference>
<evidence type="ECO:0000256" key="1">
    <source>
        <dbReference type="ARBA" id="ARBA00023015"/>
    </source>
</evidence>
<gene>
    <name evidence="7" type="ORF">BST15_08575</name>
    <name evidence="8" type="ORF">E6Q54_02040</name>
    <name evidence="6" type="ORF">WR43_02190</name>
</gene>
<reference evidence="7 10" key="3">
    <citation type="submission" date="2016-12" db="EMBL/GenBank/DDBJ databases">
        <title>The new phylogeny of genus Mycobacterium.</title>
        <authorList>
            <person name="Tortoli E."/>
            <person name="Trovato A."/>
            <person name="Cirillo D.M."/>
        </authorList>
    </citation>
    <scope>NUCLEOTIDE SEQUENCE [LARGE SCALE GENOMIC DNA]</scope>
    <source>
        <strain evidence="7 10">DSM 44942</strain>
    </source>
</reference>
<reference evidence="6" key="2">
    <citation type="submission" date="2015-04" db="EMBL/GenBank/DDBJ databases">
        <title>Genome sequence of Mycobacterium arupense strain GUC1.</title>
        <authorList>
            <person name="Greninger A.L."/>
            <person name="Cunningham G."/>
            <person name="Chiu C.Y."/>
            <person name="Miller S."/>
        </authorList>
    </citation>
    <scope>NUCLEOTIDE SEQUENCE</scope>
    <source>
        <strain evidence="6">GUC1</strain>
    </source>
</reference>
<dbReference type="PROSITE" id="PS50977">
    <property type="entry name" value="HTH_TETR_2"/>
    <property type="match status" value="1"/>
</dbReference>
<name>A0A0F5N2L2_9MYCO</name>
<evidence type="ECO:0000313" key="10">
    <source>
        <dbReference type="Proteomes" id="UP000192327"/>
    </source>
</evidence>
<keyword evidence="10" id="KW-1185">Reference proteome</keyword>
<sequence length="181" mass="19563">MAAVLTHAAELFAERGPAATSIRDIGTRSGVNHGLLFRYLGTKDQLVKAVLNHLADDVAAAARAGAPVTVIAAKTELQLRVVARATLDGFAVGRLQDRFPIAANLISQALSSHEDERTGRMSAANVIALQLAWQLFEPLLRAATGTEDIPSDELQERLNTEIGRMLRADPRELYQIAFPVN</sequence>
<evidence type="ECO:0000313" key="9">
    <source>
        <dbReference type="Proteomes" id="UP000034416"/>
    </source>
</evidence>
<evidence type="ECO:0000313" key="8">
    <source>
        <dbReference type="EMBL" id="TXI59703.1"/>
    </source>
</evidence>
<dbReference type="InterPro" id="IPR050109">
    <property type="entry name" value="HTH-type_TetR-like_transc_reg"/>
</dbReference>
<dbReference type="Proteomes" id="UP000034416">
    <property type="component" value="Unassembled WGS sequence"/>
</dbReference>
<dbReference type="EMBL" id="MVHH01000012">
    <property type="protein sequence ID" value="OQZ98688.1"/>
    <property type="molecule type" value="Genomic_DNA"/>
</dbReference>
<evidence type="ECO:0000313" key="7">
    <source>
        <dbReference type="EMBL" id="OQZ98688.1"/>
    </source>
</evidence>
<dbReference type="PRINTS" id="PR00455">
    <property type="entry name" value="HTHTETR"/>
</dbReference>
<dbReference type="PANTHER" id="PTHR30055">
    <property type="entry name" value="HTH-TYPE TRANSCRIPTIONAL REGULATOR RUTR"/>
    <property type="match status" value="1"/>
</dbReference>
<reference evidence="8 11" key="4">
    <citation type="submission" date="2018-09" db="EMBL/GenBank/DDBJ databases">
        <title>Metagenome Assembled Genomes from an Advanced Water Purification Facility.</title>
        <authorList>
            <person name="Stamps B.W."/>
            <person name="Spear J.R."/>
        </authorList>
    </citation>
    <scope>NUCLEOTIDE SEQUENCE [LARGE SCALE GENOMIC DNA]</scope>
    <source>
        <strain evidence="8">Bin_29_2</strain>
    </source>
</reference>
<dbReference type="GO" id="GO:0003700">
    <property type="term" value="F:DNA-binding transcription factor activity"/>
    <property type="evidence" value="ECO:0007669"/>
    <property type="project" value="TreeGrafter"/>
</dbReference>
<keyword evidence="2 4" id="KW-0238">DNA-binding</keyword>
<evidence type="ECO:0000256" key="4">
    <source>
        <dbReference type="PROSITE-ProRule" id="PRU00335"/>
    </source>
</evidence>
<dbReference type="InterPro" id="IPR009057">
    <property type="entry name" value="Homeodomain-like_sf"/>
</dbReference>
<dbReference type="EMBL" id="SSGD01000012">
    <property type="protein sequence ID" value="TXI59703.1"/>
    <property type="molecule type" value="Genomic_DNA"/>
</dbReference>
<reference evidence="9" key="1">
    <citation type="submission" date="2015-04" db="EMBL/GenBank/DDBJ databases">
        <title>Genome sequence of Mycobacterium arupense GUC1.</title>
        <authorList>
            <person name="Greninger A.L."/>
            <person name="Cunningham G."/>
            <person name="Chiu C.Y."/>
            <person name="Miller S."/>
        </authorList>
    </citation>
    <scope>NUCLEOTIDE SEQUENCE [LARGE SCALE GENOMIC DNA]</scope>
    <source>
        <strain evidence="9">GUC1</strain>
    </source>
</reference>
<evidence type="ECO:0000256" key="3">
    <source>
        <dbReference type="ARBA" id="ARBA00023163"/>
    </source>
</evidence>
<dbReference type="PANTHER" id="PTHR30055:SF234">
    <property type="entry name" value="HTH-TYPE TRANSCRIPTIONAL REGULATOR BETI"/>
    <property type="match status" value="1"/>
</dbReference>
<dbReference type="Proteomes" id="UP000321797">
    <property type="component" value="Unassembled WGS sequence"/>
</dbReference>
<proteinExistence type="predicted"/>
<protein>
    <submittedName>
        <fullName evidence="7">TetR family transcriptional regulator</fullName>
    </submittedName>
    <submittedName>
        <fullName evidence="8">TetR/AcrR family transcriptional regulator</fullName>
    </submittedName>
</protein>
<dbReference type="SUPFAM" id="SSF46689">
    <property type="entry name" value="Homeodomain-like"/>
    <property type="match status" value="1"/>
</dbReference>
<evidence type="ECO:0000256" key="2">
    <source>
        <dbReference type="ARBA" id="ARBA00023125"/>
    </source>
</evidence>
<dbReference type="Proteomes" id="UP000192327">
    <property type="component" value="Unassembled WGS sequence"/>
</dbReference>
<dbReference type="InterPro" id="IPR001647">
    <property type="entry name" value="HTH_TetR"/>
</dbReference>
<dbReference type="AlphaFoldDB" id="A0A0F5N2L2"/>
<dbReference type="PATRIC" id="fig|342002.3.peg.859"/>